<comment type="catalytic activity">
    <reaction evidence="6">
        <text>ATP + H2O = ADP + phosphate + H(+)</text>
        <dbReference type="Rhea" id="RHEA:13065"/>
        <dbReference type="ChEBI" id="CHEBI:15377"/>
        <dbReference type="ChEBI" id="CHEBI:15378"/>
        <dbReference type="ChEBI" id="CHEBI:30616"/>
        <dbReference type="ChEBI" id="CHEBI:43474"/>
        <dbReference type="ChEBI" id="CHEBI:456216"/>
        <dbReference type="EC" id="3.6.4.13"/>
    </reaction>
</comment>
<comment type="caution">
    <text evidence="10">The sequence shown here is derived from an EMBL/GenBank/DDBJ whole genome shotgun (WGS) entry which is preliminary data.</text>
</comment>
<keyword evidence="5" id="KW-0067">ATP-binding</keyword>
<dbReference type="InterPro" id="IPR011545">
    <property type="entry name" value="DEAD/DEAH_box_helicase_dom"/>
</dbReference>
<gene>
    <name evidence="10" type="ORF">BZA70DRAFT_271201</name>
</gene>
<name>A0ABR1FC25_9ASCO</name>
<dbReference type="Pfam" id="PF00271">
    <property type="entry name" value="Helicase_C"/>
    <property type="match status" value="1"/>
</dbReference>
<reference evidence="10 11" key="1">
    <citation type="submission" date="2024-03" db="EMBL/GenBank/DDBJ databases">
        <title>Genome-scale model development and genomic sequencing of the oleaginous clade Lipomyces.</title>
        <authorList>
            <consortium name="Lawrence Berkeley National Laboratory"/>
            <person name="Czajka J.J."/>
            <person name="Han Y."/>
            <person name="Kim J."/>
            <person name="Mondo S.J."/>
            <person name="Hofstad B.A."/>
            <person name="Robles A."/>
            <person name="Haridas S."/>
            <person name="Riley R."/>
            <person name="LaButti K."/>
            <person name="Pangilinan J."/>
            <person name="Andreopoulos W."/>
            <person name="Lipzen A."/>
            <person name="Yan J."/>
            <person name="Wang M."/>
            <person name="Ng V."/>
            <person name="Grigoriev I.V."/>
            <person name="Spatafora J.W."/>
            <person name="Magnuson J.K."/>
            <person name="Baker S.E."/>
            <person name="Pomraning K.R."/>
        </authorList>
    </citation>
    <scope>NUCLEOTIDE SEQUENCE [LARGE SCALE GENOMIC DNA]</scope>
    <source>
        <strain evidence="10 11">Phaff 52-87</strain>
    </source>
</reference>
<feature type="compositionally biased region" description="Basic residues" evidence="7">
    <location>
        <begin position="60"/>
        <end position="85"/>
    </location>
</feature>
<dbReference type="PROSITE" id="PS51194">
    <property type="entry name" value="HELICASE_CTER"/>
    <property type="match status" value="1"/>
</dbReference>
<evidence type="ECO:0000256" key="6">
    <source>
        <dbReference type="ARBA" id="ARBA00047984"/>
    </source>
</evidence>
<evidence type="ECO:0000259" key="8">
    <source>
        <dbReference type="PROSITE" id="PS51192"/>
    </source>
</evidence>
<dbReference type="EMBL" id="JBBJBU010000001">
    <property type="protein sequence ID" value="KAK7207406.1"/>
    <property type="molecule type" value="Genomic_DNA"/>
</dbReference>
<accession>A0ABR1FC25</accession>
<evidence type="ECO:0000259" key="9">
    <source>
        <dbReference type="PROSITE" id="PS51194"/>
    </source>
</evidence>
<evidence type="ECO:0000256" key="5">
    <source>
        <dbReference type="ARBA" id="ARBA00022840"/>
    </source>
</evidence>
<organism evidence="10 11">
    <name type="scientific">Myxozyma melibiosi</name>
    <dbReference type="NCBI Taxonomy" id="54550"/>
    <lineage>
        <taxon>Eukaryota</taxon>
        <taxon>Fungi</taxon>
        <taxon>Dikarya</taxon>
        <taxon>Ascomycota</taxon>
        <taxon>Saccharomycotina</taxon>
        <taxon>Lipomycetes</taxon>
        <taxon>Lipomycetales</taxon>
        <taxon>Lipomycetaceae</taxon>
        <taxon>Myxozyma</taxon>
    </lineage>
</organism>
<dbReference type="InterPro" id="IPR027417">
    <property type="entry name" value="P-loop_NTPase"/>
</dbReference>
<keyword evidence="2" id="KW-0547">Nucleotide-binding</keyword>
<protein>
    <recommendedName>
        <fullName evidence="1">RNA helicase</fullName>
        <ecNumber evidence="1">3.6.4.13</ecNumber>
    </recommendedName>
</protein>
<dbReference type="Pfam" id="PF00270">
    <property type="entry name" value="DEAD"/>
    <property type="match status" value="1"/>
</dbReference>
<keyword evidence="4" id="KW-0347">Helicase</keyword>
<evidence type="ECO:0000313" key="10">
    <source>
        <dbReference type="EMBL" id="KAK7207406.1"/>
    </source>
</evidence>
<keyword evidence="3 10" id="KW-0378">Hydrolase</keyword>
<keyword evidence="11" id="KW-1185">Reference proteome</keyword>
<dbReference type="InterPro" id="IPR001650">
    <property type="entry name" value="Helicase_C-like"/>
</dbReference>
<dbReference type="Gene3D" id="3.40.50.300">
    <property type="entry name" value="P-loop containing nucleotide triphosphate hydrolases"/>
    <property type="match status" value="2"/>
</dbReference>
<evidence type="ECO:0000256" key="7">
    <source>
        <dbReference type="SAM" id="MobiDB-lite"/>
    </source>
</evidence>
<evidence type="ECO:0000256" key="2">
    <source>
        <dbReference type="ARBA" id="ARBA00022741"/>
    </source>
</evidence>
<dbReference type="PANTHER" id="PTHR47960">
    <property type="entry name" value="DEAD-BOX ATP-DEPENDENT RNA HELICASE 50"/>
    <property type="match status" value="1"/>
</dbReference>
<dbReference type="GeneID" id="90036953"/>
<dbReference type="SMART" id="SM00487">
    <property type="entry name" value="DEXDc"/>
    <property type="match status" value="1"/>
</dbReference>
<dbReference type="PROSITE" id="PS51192">
    <property type="entry name" value="HELICASE_ATP_BIND_1"/>
    <property type="match status" value="1"/>
</dbReference>
<evidence type="ECO:0000256" key="3">
    <source>
        <dbReference type="ARBA" id="ARBA00022801"/>
    </source>
</evidence>
<evidence type="ECO:0000256" key="4">
    <source>
        <dbReference type="ARBA" id="ARBA00022806"/>
    </source>
</evidence>
<dbReference type="SUPFAM" id="SSF52540">
    <property type="entry name" value="P-loop containing nucleoside triphosphate hydrolases"/>
    <property type="match status" value="1"/>
</dbReference>
<dbReference type="EC" id="3.6.4.13" evidence="1"/>
<feature type="domain" description="Helicase C-terminal" evidence="9">
    <location>
        <begin position="489"/>
        <end position="652"/>
    </location>
</feature>
<evidence type="ECO:0000256" key="1">
    <source>
        <dbReference type="ARBA" id="ARBA00012552"/>
    </source>
</evidence>
<feature type="domain" description="Helicase ATP-binding" evidence="8">
    <location>
        <begin position="273"/>
        <end position="458"/>
    </location>
</feature>
<dbReference type="SMART" id="SM00490">
    <property type="entry name" value="HELICc"/>
    <property type="match status" value="1"/>
</dbReference>
<proteinExistence type="predicted"/>
<dbReference type="GO" id="GO:0016787">
    <property type="term" value="F:hydrolase activity"/>
    <property type="evidence" value="ECO:0007669"/>
    <property type="project" value="UniProtKB-KW"/>
</dbReference>
<sequence>MAFLRGPLSAAVASLLRRRVSAPLICRTQQTQHQLQLQLPLVRYAGGSNRTKSKGERREAKMKRNGRPVHKGMKYKPGKQKKGGRGKSVLSDPSKIKKRDKPRYKNGVLLGPRGKKTWQPIFPRRPLPPSRKQLSRWTDENFIDQKRREKQFYVNHETTPADVGPPNAAQFGVLYRMPLEERLPLNETVARLGNFKSLRILPSVRSAVFKRVLNNVHKPSPTPVQALAIFRLMRRPLPEVRKMQEGLLPYPSLEGFESDEDYYRRKALRRNLAKTKPELKTYLIAAETGSGKTLAYLMPLMSMLKEEETTNAHQIWGIDSKPYIRSVILLPTAELVKQVLTVVKELSHEIKLSSAGLSKETSRETANNIRGKQIDILVTTPIPLIRLMELPNSGDLLENCRKIFIDEADSLMDRSFKEQTMKIINAPPRLEKAVFCSATIPKSFDRTLRRKFPNIERIVAPHLHQIPQNITFSTVDTSEEPFYNDKRKALLQTLYNVDKHESEGSKIKRVVVFMNQRESVSWLVGYLNGWGITAEGLTRDNTIDERSRIMREFRSSSPSVKTETGADLEKGKMNAMRVLVTTDIFSRGIDMKDVRTVILYDIPFSSIDLIHRAGRTGRMGNKGRVILLASKNELQPWLRGLGTTINRGWALV</sequence>
<evidence type="ECO:0000313" key="11">
    <source>
        <dbReference type="Proteomes" id="UP001498771"/>
    </source>
</evidence>
<feature type="region of interest" description="Disordered" evidence="7">
    <location>
        <begin position="46"/>
        <end position="110"/>
    </location>
</feature>
<dbReference type="CDD" id="cd18787">
    <property type="entry name" value="SF2_C_DEAD"/>
    <property type="match status" value="1"/>
</dbReference>
<dbReference type="RefSeq" id="XP_064770439.1">
    <property type="nucleotide sequence ID" value="XM_064911441.1"/>
</dbReference>
<dbReference type="InterPro" id="IPR014001">
    <property type="entry name" value="Helicase_ATP-bd"/>
</dbReference>
<dbReference type="Proteomes" id="UP001498771">
    <property type="component" value="Unassembled WGS sequence"/>
</dbReference>